<gene>
    <name evidence="1" type="ORF">rsdtw13_34640</name>
</gene>
<keyword evidence="2" id="KW-1185">Reference proteome</keyword>
<proteinExistence type="predicted"/>
<name>A0ACB5RGI6_9CLOT</name>
<reference evidence="1" key="1">
    <citation type="journal article" date="2025" name="Int. J. Syst. Evol. Microbiol.">
        <title>Inconstantimicrobium mannanitabidum sp. nov., a novel member of the family Clostridiaceae isolated from anoxic soil under the treatment of reductive soil disinfestation.</title>
        <authorList>
            <person name="Ueki A."/>
            <person name="Tonouchi A."/>
            <person name="Honma S."/>
            <person name="Kaku N."/>
            <person name="Ueki K."/>
        </authorList>
    </citation>
    <scope>NUCLEOTIDE SEQUENCE</scope>
    <source>
        <strain evidence="1">TW13</strain>
    </source>
</reference>
<accession>A0ACB5RGI6</accession>
<dbReference type="EMBL" id="BROD01000001">
    <property type="protein sequence ID" value="GKX68206.1"/>
    <property type="molecule type" value="Genomic_DNA"/>
</dbReference>
<organism evidence="1 2">
    <name type="scientific">Inconstantimicrobium mannanitabidum</name>
    <dbReference type="NCBI Taxonomy" id="1604901"/>
    <lineage>
        <taxon>Bacteria</taxon>
        <taxon>Bacillati</taxon>
        <taxon>Bacillota</taxon>
        <taxon>Clostridia</taxon>
        <taxon>Eubacteriales</taxon>
        <taxon>Clostridiaceae</taxon>
        <taxon>Inconstantimicrobium</taxon>
    </lineage>
</organism>
<evidence type="ECO:0000313" key="1">
    <source>
        <dbReference type="EMBL" id="GKX68206.1"/>
    </source>
</evidence>
<dbReference type="Proteomes" id="UP001058074">
    <property type="component" value="Unassembled WGS sequence"/>
</dbReference>
<sequence length="218" mass="24807">MKKNVIVILDDYWHPKASIEPLIDLLFPETLWNLIVTTNPNELLNCKSAPDLFVTFKDPIENDQIPTPIWCDDDWSKVIKKDIINDGMGFLAVHCGLTDLPEDHMITKDILYAHFVSHPPFCEVTFIPEKMHPITNGIDKFIFPTGDEHYIIDMIPDSPTEILGYTVSQNGRQPALWAHELGNGKVCGVTPGHNTENLTCPQYLKLLQNAIEWCTRKL</sequence>
<comment type="caution">
    <text evidence="1">The sequence shown here is derived from an EMBL/GenBank/DDBJ whole genome shotgun (WGS) entry which is preliminary data.</text>
</comment>
<evidence type="ECO:0000313" key="2">
    <source>
        <dbReference type="Proteomes" id="UP001058074"/>
    </source>
</evidence>
<protein>
    <submittedName>
        <fullName evidence="1">Uncharacterized protein</fullName>
    </submittedName>
</protein>